<dbReference type="InterPro" id="IPR036291">
    <property type="entry name" value="NAD(P)-bd_dom_sf"/>
</dbReference>
<protein>
    <submittedName>
        <fullName evidence="2">NAD(P)H-binding protein</fullName>
    </submittedName>
</protein>
<name>A0A6M4IQQ9_9BACT</name>
<dbReference type="Proteomes" id="UP000500938">
    <property type="component" value="Chromosome"/>
</dbReference>
<dbReference type="EMBL" id="CP053085">
    <property type="protein sequence ID" value="QJR37053.1"/>
    <property type="molecule type" value="Genomic_DNA"/>
</dbReference>
<dbReference type="SUPFAM" id="SSF51735">
    <property type="entry name" value="NAD(P)-binding Rossmann-fold domains"/>
    <property type="match status" value="1"/>
</dbReference>
<evidence type="ECO:0000313" key="2">
    <source>
        <dbReference type="EMBL" id="QJR37053.1"/>
    </source>
</evidence>
<dbReference type="RefSeq" id="WP_171226486.1">
    <property type="nucleotide sequence ID" value="NZ_CP053085.1"/>
</dbReference>
<feature type="domain" description="NAD(P)-binding" evidence="1">
    <location>
        <begin position="7"/>
        <end position="200"/>
    </location>
</feature>
<reference evidence="2 3" key="1">
    <citation type="submission" date="2020-05" db="EMBL/GenBank/DDBJ databases">
        <title>Complete genome sequence of Gemmatimonas greenlandica TET16.</title>
        <authorList>
            <person name="Zeng Y."/>
        </authorList>
    </citation>
    <scope>NUCLEOTIDE SEQUENCE [LARGE SCALE GENOMIC DNA]</scope>
    <source>
        <strain evidence="2 3">TET16</strain>
    </source>
</reference>
<dbReference type="PANTHER" id="PTHR43355:SF2">
    <property type="entry name" value="FLAVIN REDUCTASE (NADPH)"/>
    <property type="match status" value="1"/>
</dbReference>
<dbReference type="GO" id="GO:0004074">
    <property type="term" value="F:biliverdin reductase [NAD(P)H] activity"/>
    <property type="evidence" value="ECO:0007669"/>
    <property type="project" value="TreeGrafter"/>
</dbReference>
<dbReference type="InterPro" id="IPR051606">
    <property type="entry name" value="Polyketide_Oxido-like"/>
</dbReference>
<proteinExistence type="predicted"/>
<dbReference type="Pfam" id="PF13460">
    <property type="entry name" value="NAD_binding_10"/>
    <property type="match status" value="1"/>
</dbReference>
<sequence length="212" mass="22796">MIVSVFGASGRTGHAFIASATDAGMSLRLHYRAKPSDQVPTSSTVVVGSLNDPTAVREVLRGADAAVVLFGPHHDARIPFCAAATKNIIAAMRTQAQERVLVVTGAMTGGMPSNVSLFMRFMRKIVQRSAHDGMVEDRNEQERLVRNSKLAGWTLIKPPRLTDDAATDVVEIGPELSVGMRSSISRASLAGALVREIQEPRFAQQAVYAANR</sequence>
<evidence type="ECO:0000259" key="1">
    <source>
        <dbReference type="Pfam" id="PF13460"/>
    </source>
</evidence>
<evidence type="ECO:0000313" key="3">
    <source>
        <dbReference type="Proteomes" id="UP000500938"/>
    </source>
</evidence>
<dbReference type="Gene3D" id="3.40.50.720">
    <property type="entry name" value="NAD(P)-binding Rossmann-like Domain"/>
    <property type="match status" value="1"/>
</dbReference>
<dbReference type="AlphaFoldDB" id="A0A6M4IQQ9"/>
<accession>A0A6M4IQQ9</accession>
<dbReference type="KEGG" id="ggr:HKW67_16775"/>
<dbReference type="InterPro" id="IPR016040">
    <property type="entry name" value="NAD(P)-bd_dom"/>
</dbReference>
<keyword evidence="3" id="KW-1185">Reference proteome</keyword>
<dbReference type="GO" id="GO:0042602">
    <property type="term" value="F:riboflavin reductase (NADPH) activity"/>
    <property type="evidence" value="ECO:0007669"/>
    <property type="project" value="TreeGrafter"/>
</dbReference>
<organism evidence="2 3">
    <name type="scientific">Gemmatimonas groenlandica</name>
    <dbReference type="NCBI Taxonomy" id="2732249"/>
    <lineage>
        <taxon>Bacteria</taxon>
        <taxon>Pseudomonadati</taxon>
        <taxon>Gemmatimonadota</taxon>
        <taxon>Gemmatimonadia</taxon>
        <taxon>Gemmatimonadales</taxon>
        <taxon>Gemmatimonadaceae</taxon>
        <taxon>Gemmatimonas</taxon>
    </lineage>
</organism>
<gene>
    <name evidence="2" type="ORF">HKW67_16775</name>
</gene>
<dbReference type="PANTHER" id="PTHR43355">
    <property type="entry name" value="FLAVIN REDUCTASE (NADPH)"/>
    <property type="match status" value="1"/>
</dbReference>